<proteinExistence type="inferred from homology"/>
<comment type="caution">
    <text evidence="6">The sequence shown here is derived from an EMBL/GenBank/DDBJ whole genome shotgun (WGS) entry which is preliminary data.</text>
</comment>
<dbReference type="PANTHER" id="PTHR10983:SF16">
    <property type="entry name" value="LYSOCARDIOLIPIN ACYLTRANSFERASE 1"/>
    <property type="match status" value="1"/>
</dbReference>
<comment type="similarity">
    <text evidence="1">Belongs to the 1-acyl-sn-glycerol-3-phosphate acyltransferase family.</text>
</comment>
<evidence type="ECO:0000256" key="3">
    <source>
        <dbReference type="ARBA" id="ARBA00023315"/>
    </source>
</evidence>
<dbReference type="OrthoDB" id="189226at2759"/>
<feature type="transmembrane region" description="Helical" evidence="4">
    <location>
        <begin position="20"/>
        <end position="47"/>
    </location>
</feature>
<dbReference type="GO" id="GO:0005783">
    <property type="term" value="C:endoplasmic reticulum"/>
    <property type="evidence" value="ECO:0007669"/>
    <property type="project" value="TreeGrafter"/>
</dbReference>
<keyword evidence="4" id="KW-1133">Transmembrane helix</keyword>
<reference evidence="6" key="1">
    <citation type="submission" date="2021-06" db="EMBL/GenBank/DDBJ databases">
        <authorList>
            <person name="Kallberg Y."/>
            <person name="Tangrot J."/>
            <person name="Rosling A."/>
        </authorList>
    </citation>
    <scope>NUCLEOTIDE SEQUENCE</scope>
    <source>
        <strain evidence="6">MT106</strain>
    </source>
</reference>
<protein>
    <submittedName>
        <fullName evidence="6">10723_t:CDS:1</fullName>
    </submittedName>
</protein>
<accession>A0A9N8UX29</accession>
<feature type="domain" description="Acyltransferase C-terminal" evidence="5">
    <location>
        <begin position="240"/>
        <end position="306"/>
    </location>
</feature>
<name>A0A9N8UX29_9GLOM</name>
<evidence type="ECO:0000256" key="2">
    <source>
        <dbReference type="ARBA" id="ARBA00022679"/>
    </source>
</evidence>
<keyword evidence="3" id="KW-0012">Acyltransferase</keyword>
<organism evidence="6 7">
    <name type="scientific">Ambispora gerdemannii</name>
    <dbReference type="NCBI Taxonomy" id="144530"/>
    <lineage>
        <taxon>Eukaryota</taxon>
        <taxon>Fungi</taxon>
        <taxon>Fungi incertae sedis</taxon>
        <taxon>Mucoromycota</taxon>
        <taxon>Glomeromycotina</taxon>
        <taxon>Glomeromycetes</taxon>
        <taxon>Archaeosporales</taxon>
        <taxon>Ambisporaceae</taxon>
        <taxon>Ambispora</taxon>
    </lineage>
</organism>
<dbReference type="Pfam" id="PF16076">
    <property type="entry name" value="Acyltransf_C"/>
    <property type="match status" value="1"/>
</dbReference>
<dbReference type="GO" id="GO:0036149">
    <property type="term" value="P:phosphatidylinositol acyl-chain remodeling"/>
    <property type="evidence" value="ECO:0007669"/>
    <property type="project" value="TreeGrafter"/>
</dbReference>
<evidence type="ECO:0000256" key="1">
    <source>
        <dbReference type="ARBA" id="ARBA00008655"/>
    </source>
</evidence>
<dbReference type="EMBL" id="CAJVPL010000014">
    <property type="protein sequence ID" value="CAG8434054.1"/>
    <property type="molecule type" value="Genomic_DNA"/>
</dbReference>
<keyword evidence="4" id="KW-0472">Membrane</keyword>
<evidence type="ECO:0000256" key="4">
    <source>
        <dbReference type="SAM" id="Phobius"/>
    </source>
</evidence>
<dbReference type="Proteomes" id="UP000789831">
    <property type="component" value="Unassembled WGS sequence"/>
</dbReference>
<evidence type="ECO:0000259" key="5">
    <source>
        <dbReference type="Pfam" id="PF16076"/>
    </source>
</evidence>
<keyword evidence="7" id="KW-1185">Reference proteome</keyword>
<dbReference type="PANTHER" id="PTHR10983">
    <property type="entry name" value="1-ACYLGLYCEROL-3-PHOSPHATE ACYLTRANSFERASE-RELATED"/>
    <property type="match status" value="1"/>
</dbReference>
<evidence type="ECO:0000313" key="7">
    <source>
        <dbReference type="Proteomes" id="UP000789831"/>
    </source>
</evidence>
<keyword evidence="2" id="KW-0808">Transferase</keyword>
<dbReference type="GO" id="GO:0016746">
    <property type="term" value="F:acyltransferase activity"/>
    <property type="evidence" value="ECO:0007669"/>
    <property type="project" value="UniProtKB-KW"/>
</dbReference>
<dbReference type="AlphaFoldDB" id="A0A9N8UX29"/>
<gene>
    <name evidence="6" type="ORF">AGERDE_LOCUS297</name>
</gene>
<sequence length="337" mass="39290">MPNTRESPKNAPPNVMHWLVRTAVFCVFYAGQSVVINFSQFLGLLIWPFSKAYYQSYILQTQKSFGVLLMAINQFFAPSNFVVTTDESAKDVLSTTTTWNHGTKLELNIPSRIMLIANHQGMQFFQFIFLKRNWAEDREHMDKTLTNIANSKDPLWLLIFPEGTLVSEITRKTSKHYADKNGLVDPKFVLLPRSTGLQFCSSKLQKSVEYIYDLTIGLEGVKPGEYPEDIFTLRRIYFEGLYPPNIHVHIRRYRICDLPSDEDKFAEWLRARWNEKDRLMTEFYLNGRFTSIYGRPKVIPSNLNTVFELCQIWYFVVPSLFLWYLVNTCGVELPKIS</sequence>
<keyword evidence="4" id="KW-0812">Transmembrane</keyword>
<dbReference type="InterPro" id="IPR032098">
    <property type="entry name" value="Acyltransf_C"/>
</dbReference>
<evidence type="ECO:0000313" key="6">
    <source>
        <dbReference type="EMBL" id="CAG8434054.1"/>
    </source>
</evidence>
<dbReference type="CDD" id="cd07990">
    <property type="entry name" value="LPLAT_LCLAT1-like"/>
    <property type="match status" value="1"/>
</dbReference>